<evidence type="ECO:0000313" key="2">
    <source>
        <dbReference type="Proteomes" id="UP000218054"/>
    </source>
</evidence>
<sequence>MSLTNKQLAGYQRRTLHKFRDALHMMAEAWANRDEFNRSQLNDLARQVDGLAAELTVDEEPEL</sequence>
<comment type="caution">
    <text evidence="1">The sequence shown here is derived from an EMBL/GenBank/DDBJ whole genome shotgun (WGS) entry which is preliminary data.</text>
</comment>
<reference evidence="1 2" key="1">
    <citation type="submission" date="2017-08" db="EMBL/GenBank/DDBJ databases">
        <title>WGS of Clinical strains of the CDC Group NO-1 linked to zoonotic infections in humans.</title>
        <authorList>
            <person name="Bernier A.-M."/>
            <person name="Bernard K."/>
        </authorList>
    </citation>
    <scope>NUCLEOTIDE SEQUENCE [LARGE SCALE GENOMIC DNA]</scope>
    <source>
        <strain evidence="1 2">NML00-0135</strain>
    </source>
</reference>
<dbReference type="AlphaFoldDB" id="A0A2A2ABI0"/>
<accession>A0A2A2ABI0</accession>
<evidence type="ECO:0000313" key="1">
    <source>
        <dbReference type="EMBL" id="PAT34939.1"/>
    </source>
</evidence>
<dbReference type="RefSeq" id="WP_095540664.1">
    <property type="nucleotide sequence ID" value="NZ_NSJB01000014.1"/>
</dbReference>
<proteinExistence type="predicted"/>
<gene>
    <name evidence="1" type="ORF">CK625_12525</name>
</gene>
<name>A0A2A2ABI0_9BURK</name>
<dbReference type="Proteomes" id="UP000218054">
    <property type="component" value="Unassembled WGS sequence"/>
</dbReference>
<organism evidence="1 2">
    <name type="scientific">Vandammella animalimorsus</name>
    <dbReference type="NCBI Taxonomy" id="2029117"/>
    <lineage>
        <taxon>Bacteria</taxon>
        <taxon>Pseudomonadati</taxon>
        <taxon>Pseudomonadota</taxon>
        <taxon>Betaproteobacteria</taxon>
        <taxon>Burkholderiales</taxon>
        <taxon>Comamonadaceae</taxon>
        <taxon>Vandammella</taxon>
    </lineage>
</organism>
<dbReference type="EMBL" id="NSJB01000014">
    <property type="protein sequence ID" value="PAT34939.1"/>
    <property type="molecule type" value="Genomic_DNA"/>
</dbReference>
<keyword evidence="2" id="KW-1185">Reference proteome</keyword>
<protein>
    <submittedName>
        <fullName evidence="1">Uncharacterized protein</fullName>
    </submittedName>
</protein>